<dbReference type="Proteomes" id="UP000249390">
    <property type="component" value="Unassembled WGS sequence"/>
</dbReference>
<dbReference type="AlphaFoldDB" id="A0A328DW62"/>
<sequence length="112" mass="12926">MTMYEDAVVTIAYMAEETFLIAKRWRQLTYGVLQKTTIKGRCKATLDIGLVDEKDTTFNGRFVGGFYAWDVKVAMHTDFCYNTTLEAKSCLLLGIYLLALFFNSRNFFTFLQ</sequence>
<gene>
    <name evidence="1" type="ORF">DM860_005845</name>
</gene>
<accession>A0A328DW62</accession>
<evidence type="ECO:0000313" key="2">
    <source>
        <dbReference type="Proteomes" id="UP000249390"/>
    </source>
</evidence>
<proteinExistence type="predicted"/>
<dbReference type="EMBL" id="NQVE01000098">
    <property type="protein sequence ID" value="RAL48421.1"/>
    <property type="molecule type" value="Genomic_DNA"/>
</dbReference>
<reference evidence="1 2" key="1">
    <citation type="submission" date="2018-06" db="EMBL/GenBank/DDBJ databases">
        <title>The Genome of Cuscuta australis (Dodder) Provides Insight into the Evolution of Plant Parasitism.</title>
        <authorList>
            <person name="Liu H."/>
        </authorList>
    </citation>
    <scope>NUCLEOTIDE SEQUENCE [LARGE SCALE GENOMIC DNA]</scope>
    <source>
        <strain evidence="2">cv. Yunnan</strain>
        <tissue evidence="1">Vines</tissue>
    </source>
</reference>
<keyword evidence="2" id="KW-1185">Reference proteome</keyword>
<organism evidence="1 2">
    <name type="scientific">Cuscuta australis</name>
    <dbReference type="NCBI Taxonomy" id="267555"/>
    <lineage>
        <taxon>Eukaryota</taxon>
        <taxon>Viridiplantae</taxon>
        <taxon>Streptophyta</taxon>
        <taxon>Embryophyta</taxon>
        <taxon>Tracheophyta</taxon>
        <taxon>Spermatophyta</taxon>
        <taxon>Magnoliopsida</taxon>
        <taxon>eudicotyledons</taxon>
        <taxon>Gunneridae</taxon>
        <taxon>Pentapetalae</taxon>
        <taxon>asterids</taxon>
        <taxon>lamiids</taxon>
        <taxon>Solanales</taxon>
        <taxon>Convolvulaceae</taxon>
        <taxon>Cuscuteae</taxon>
        <taxon>Cuscuta</taxon>
        <taxon>Cuscuta subgen. Grammica</taxon>
        <taxon>Cuscuta sect. Cleistogrammica</taxon>
    </lineage>
</organism>
<protein>
    <submittedName>
        <fullName evidence="1">Uncharacterized protein</fullName>
    </submittedName>
</protein>
<comment type="caution">
    <text evidence="1">The sequence shown here is derived from an EMBL/GenBank/DDBJ whole genome shotgun (WGS) entry which is preliminary data.</text>
</comment>
<name>A0A328DW62_9ASTE</name>
<evidence type="ECO:0000313" key="1">
    <source>
        <dbReference type="EMBL" id="RAL48421.1"/>
    </source>
</evidence>